<dbReference type="EMBL" id="BAABIM010000003">
    <property type="protein sequence ID" value="GAA4690417.1"/>
    <property type="molecule type" value="Genomic_DNA"/>
</dbReference>
<accession>A0ABP8WK56</accession>
<keyword evidence="2" id="KW-1185">Reference proteome</keyword>
<gene>
    <name evidence="1" type="ORF">GCM10023226_30380</name>
</gene>
<sequence length="50" mass="5706">MRARRWLASRSFCDNLYEDDISVERGLLLNLLEAARRAGADADRIDILLA</sequence>
<evidence type="ECO:0000313" key="1">
    <source>
        <dbReference type="EMBL" id="GAA4690417.1"/>
    </source>
</evidence>
<organism evidence="1 2">
    <name type="scientific">Nocardioides nanhaiensis</name>
    <dbReference type="NCBI Taxonomy" id="1476871"/>
    <lineage>
        <taxon>Bacteria</taxon>
        <taxon>Bacillati</taxon>
        <taxon>Actinomycetota</taxon>
        <taxon>Actinomycetes</taxon>
        <taxon>Propionibacteriales</taxon>
        <taxon>Nocardioidaceae</taxon>
        <taxon>Nocardioides</taxon>
    </lineage>
</organism>
<protein>
    <submittedName>
        <fullName evidence="1">Uncharacterized protein</fullName>
    </submittedName>
</protein>
<reference evidence="2" key="1">
    <citation type="journal article" date="2019" name="Int. J. Syst. Evol. Microbiol.">
        <title>The Global Catalogue of Microorganisms (GCM) 10K type strain sequencing project: providing services to taxonomists for standard genome sequencing and annotation.</title>
        <authorList>
            <consortium name="The Broad Institute Genomics Platform"/>
            <consortium name="The Broad Institute Genome Sequencing Center for Infectious Disease"/>
            <person name="Wu L."/>
            <person name="Ma J."/>
        </authorList>
    </citation>
    <scope>NUCLEOTIDE SEQUENCE [LARGE SCALE GENOMIC DNA]</scope>
    <source>
        <strain evidence="2">JCM 18127</strain>
    </source>
</reference>
<name>A0ABP8WK56_9ACTN</name>
<evidence type="ECO:0000313" key="2">
    <source>
        <dbReference type="Proteomes" id="UP001500621"/>
    </source>
</evidence>
<comment type="caution">
    <text evidence="1">The sequence shown here is derived from an EMBL/GenBank/DDBJ whole genome shotgun (WGS) entry which is preliminary data.</text>
</comment>
<proteinExistence type="predicted"/>
<dbReference type="Proteomes" id="UP001500621">
    <property type="component" value="Unassembled WGS sequence"/>
</dbReference>